<keyword evidence="2" id="KW-0560">Oxidoreductase</keyword>
<reference evidence="4" key="1">
    <citation type="submission" date="2018-05" db="EMBL/GenBank/DDBJ databases">
        <title>Draft genome sequence of Stemphylium lycopersici strain CIDEFI 213.</title>
        <authorList>
            <person name="Medina R."/>
            <person name="Franco M.E.E."/>
            <person name="Lucentini C.G."/>
            <person name="Saparrat M.C.N."/>
            <person name="Balatti P.A."/>
        </authorList>
    </citation>
    <scope>NUCLEOTIDE SEQUENCE [LARGE SCALE GENOMIC DNA]</scope>
    <source>
        <strain evidence="4">CIDEFI 213</strain>
    </source>
</reference>
<dbReference type="EMBL" id="QGDH01000090">
    <property type="protein sequence ID" value="RAR08185.1"/>
    <property type="molecule type" value="Genomic_DNA"/>
</dbReference>
<accession>A0A364MZW6</accession>
<dbReference type="InterPro" id="IPR002347">
    <property type="entry name" value="SDR_fam"/>
</dbReference>
<sequence>MNIQHLTKTIHHTVYPAISPSNPLNSAKGKTVVISGGASGIGYSIAQSFAAAGAATVVIIARRQEALDEASTKLRAEIASAGRPTDIWTYLVDITKEAAVNDAFEDIRKRLNANAAADSAPKDADVLITSAAHISSDRTAVDYANSDYRAAFETNLFGNLNLVRAFLKPETPAIPFTSFGGVAKQAIPSSFPHNQKVLLDVSTLVAFTLFPGQATYGSSKMAFTRAMSQLQMEVDGLPGTPIRIHSFHPGIVFTPAISTIMGKKDPAFVWDDESLPGGFAVWLASPAAAFLKGRFVLSCWDVDEMMAVKDKFEQDPTFGTITHKF</sequence>
<evidence type="ECO:0000256" key="1">
    <source>
        <dbReference type="ARBA" id="ARBA00006484"/>
    </source>
</evidence>
<dbReference type="Proteomes" id="UP000249619">
    <property type="component" value="Unassembled WGS sequence"/>
</dbReference>
<comment type="similarity">
    <text evidence="1">Belongs to the short-chain dehydrogenases/reductases (SDR) family.</text>
</comment>
<evidence type="ECO:0000313" key="4">
    <source>
        <dbReference type="Proteomes" id="UP000249619"/>
    </source>
</evidence>
<dbReference type="InterPro" id="IPR036291">
    <property type="entry name" value="NAD(P)-bd_dom_sf"/>
</dbReference>
<dbReference type="Pfam" id="PF00106">
    <property type="entry name" value="adh_short"/>
    <property type="match status" value="1"/>
</dbReference>
<gene>
    <name evidence="3" type="ORF">DDE83_006102</name>
</gene>
<keyword evidence="4" id="KW-1185">Reference proteome</keyword>
<dbReference type="PRINTS" id="PR00081">
    <property type="entry name" value="GDHRDH"/>
</dbReference>
<proteinExistence type="inferred from homology"/>
<dbReference type="Gene3D" id="3.40.50.720">
    <property type="entry name" value="NAD(P)-binding Rossmann-like Domain"/>
    <property type="match status" value="1"/>
</dbReference>
<dbReference type="STRING" id="183478.A0A364MZW6"/>
<dbReference type="PANTHER" id="PTHR42901">
    <property type="entry name" value="ALCOHOL DEHYDROGENASE"/>
    <property type="match status" value="1"/>
</dbReference>
<protein>
    <submittedName>
        <fullName evidence="3">Short-chain dehydrogenase reductase sdr protein</fullName>
    </submittedName>
</protein>
<dbReference type="GO" id="GO:0016491">
    <property type="term" value="F:oxidoreductase activity"/>
    <property type="evidence" value="ECO:0007669"/>
    <property type="project" value="UniProtKB-KW"/>
</dbReference>
<dbReference type="AlphaFoldDB" id="A0A364MZW6"/>
<dbReference type="PANTHER" id="PTHR42901:SF1">
    <property type="entry name" value="ALCOHOL DEHYDROGENASE"/>
    <property type="match status" value="1"/>
</dbReference>
<dbReference type="CDD" id="cd05233">
    <property type="entry name" value="SDR_c"/>
    <property type="match status" value="1"/>
</dbReference>
<name>A0A364MZW6_STELY</name>
<dbReference type="SUPFAM" id="SSF51735">
    <property type="entry name" value="NAD(P)-binding Rossmann-fold domains"/>
    <property type="match status" value="1"/>
</dbReference>
<comment type="caution">
    <text evidence="3">The sequence shown here is derived from an EMBL/GenBank/DDBJ whole genome shotgun (WGS) entry which is preliminary data.</text>
</comment>
<organism evidence="3 4">
    <name type="scientific">Stemphylium lycopersici</name>
    <name type="common">Tomato gray leaf spot disease fungus</name>
    <name type="synonym">Thyrospora lycopersici</name>
    <dbReference type="NCBI Taxonomy" id="183478"/>
    <lineage>
        <taxon>Eukaryota</taxon>
        <taxon>Fungi</taxon>
        <taxon>Dikarya</taxon>
        <taxon>Ascomycota</taxon>
        <taxon>Pezizomycotina</taxon>
        <taxon>Dothideomycetes</taxon>
        <taxon>Pleosporomycetidae</taxon>
        <taxon>Pleosporales</taxon>
        <taxon>Pleosporineae</taxon>
        <taxon>Pleosporaceae</taxon>
        <taxon>Stemphylium</taxon>
    </lineage>
</organism>
<evidence type="ECO:0000313" key="3">
    <source>
        <dbReference type="EMBL" id="RAR08185.1"/>
    </source>
</evidence>
<evidence type="ECO:0000256" key="2">
    <source>
        <dbReference type="ARBA" id="ARBA00023002"/>
    </source>
</evidence>